<evidence type="ECO:0000256" key="4">
    <source>
        <dbReference type="ARBA" id="ARBA00022747"/>
    </source>
</evidence>
<evidence type="ECO:0000256" key="1">
    <source>
        <dbReference type="ARBA" id="ARBA00022603"/>
    </source>
</evidence>
<dbReference type="InterPro" id="IPR050750">
    <property type="entry name" value="C5-MTase"/>
</dbReference>
<comment type="catalytic activity">
    <reaction evidence="7">
        <text>a 2'-deoxycytidine in DNA + S-adenosyl-L-methionine = a 5-methyl-2'-deoxycytidine in DNA + S-adenosyl-L-homocysteine + H(+)</text>
        <dbReference type="Rhea" id="RHEA:13681"/>
        <dbReference type="Rhea" id="RHEA-COMP:11369"/>
        <dbReference type="Rhea" id="RHEA-COMP:11370"/>
        <dbReference type="ChEBI" id="CHEBI:15378"/>
        <dbReference type="ChEBI" id="CHEBI:57856"/>
        <dbReference type="ChEBI" id="CHEBI:59789"/>
        <dbReference type="ChEBI" id="CHEBI:85452"/>
        <dbReference type="ChEBI" id="CHEBI:85454"/>
        <dbReference type="EC" id="2.1.1.37"/>
    </reaction>
</comment>
<dbReference type="PROSITE" id="PS00095">
    <property type="entry name" value="C5_MTASE_2"/>
    <property type="match status" value="1"/>
</dbReference>
<comment type="similarity">
    <text evidence="5 6">Belongs to the class I-like SAM-binding methyltransferase superfamily. C5-methyltransferase family.</text>
</comment>
<gene>
    <name evidence="8" type="ORF">H6G03_02695</name>
</gene>
<evidence type="ECO:0000256" key="3">
    <source>
        <dbReference type="ARBA" id="ARBA00022691"/>
    </source>
</evidence>
<dbReference type="GO" id="GO:0003886">
    <property type="term" value="F:DNA (cytosine-5-)-methyltransferase activity"/>
    <property type="evidence" value="ECO:0007669"/>
    <property type="project" value="UniProtKB-EC"/>
</dbReference>
<accession>A0A926VA02</accession>
<dbReference type="InterPro" id="IPR031303">
    <property type="entry name" value="C5_meth_CS"/>
</dbReference>
<keyword evidence="1 5" id="KW-0489">Methyltransferase</keyword>
<dbReference type="CDD" id="cd00315">
    <property type="entry name" value="Cyt_C5_DNA_methylase"/>
    <property type="match status" value="1"/>
</dbReference>
<dbReference type="GO" id="GO:0032259">
    <property type="term" value="P:methylation"/>
    <property type="evidence" value="ECO:0007669"/>
    <property type="project" value="UniProtKB-KW"/>
</dbReference>
<dbReference type="PRINTS" id="PR00105">
    <property type="entry name" value="C5METTRFRASE"/>
</dbReference>
<dbReference type="RefSeq" id="WP_190461816.1">
    <property type="nucleotide sequence ID" value="NZ_JACJPW010000004.1"/>
</dbReference>
<dbReference type="PROSITE" id="PS00094">
    <property type="entry name" value="C5_MTASE_1"/>
    <property type="match status" value="1"/>
</dbReference>
<dbReference type="SUPFAM" id="SSF53335">
    <property type="entry name" value="S-adenosyl-L-methionine-dependent methyltransferases"/>
    <property type="match status" value="1"/>
</dbReference>
<comment type="caution">
    <text evidence="8">The sequence shown here is derived from an EMBL/GenBank/DDBJ whole genome shotgun (WGS) entry which is preliminary data.</text>
</comment>
<dbReference type="Gene3D" id="3.90.120.10">
    <property type="entry name" value="DNA Methylase, subunit A, domain 2"/>
    <property type="match status" value="1"/>
</dbReference>
<dbReference type="PANTHER" id="PTHR46098:SF1">
    <property type="entry name" value="TRNA (CYTOSINE(38)-C(5))-METHYLTRANSFERASE"/>
    <property type="match status" value="1"/>
</dbReference>
<protein>
    <recommendedName>
        <fullName evidence="7">Cytosine-specific methyltransferase</fullName>
        <ecNumber evidence="7">2.1.1.37</ecNumber>
    </recommendedName>
</protein>
<reference evidence="8" key="1">
    <citation type="journal article" date="2015" name="ISME J.">
        <title>Draft Genome Sequence of Streptomyces incarnatus NRRL8089, which Produces the Nucleoside Antibiotic Sinefungin.</title>
        <authorList>
            <person name="Oshima K."/>
            <person name="Hattori M."/>
            <person name="Shimizu H."/>
            <person name="Fukuda K."/>
            <person name="Nemoto M."/>
            <person name="Inagaki K."/>
            <person name="Tamura T."/>
        </authorList>
    </citation>
    <scope>NUCLEOTIDE SEQUENCE</scope>
    <source>
        <strain evidence="8">FACHB-1375</strain>
    </source>
</reference>
<dbReference type="PROSITE" id="PS51679">
    <property type="entry name" value="SAM_MT_C5"/>
    <property type="match status" value="1"/>
</dbReference>
<dbReference type="Pfam" id="PF00145">
    <property type="entry name" value="DNA_methylase"/>
    <property type="match status" value="1"/>
</dbReference>
<evidence type="ECO:0000313" key="8">
    <source>
        <dbReference type="EMBL" id="MBD2180031.1"/>
    </source>
</evidence>
<dbReference type="GO" id="GO:0009307">
    <property type="term" value="P:DNA restriction-modification system"/>
    <property type="evidence" value="ECO:0007669"/>
    <property type="project" value="UniProtKB-KW"/>
</dbReference>
<dbReference type="InterPro" id="IPR029063">
    <property type="entry name" value="SAM-dependent_MTases_sf"/>
</dbReference>
<sequence>MKTLTKDVYSPSQIESIDPCKSKLEKIGFTFVDLFAGIGGFRIALEELGGKCLGYSEIDKAAIEVYEKKFINNSNSADIRLGDIRNIDKFPFQVDVVVGGVPCQPWSVAGKLKGFDDPRGELWFDTLRVVRINQPKIFIFENVKGLIEPINKKHFEHLVRSFQSIGYFVKWQLLNSYDFGLPQNRERVFIVGIRKDLENAQEFSFPEPLEIKPKLYSFIDGVKDCSNFNKSKIEPQILYGDKKIPRSRNRFQKDDELNDFFVFCDTRDGHTTIHSWDIIRTSEREKLICYTILKNRRKKKYGSKDGNPLSFEDLAELIPDLKQEELDKLIRKNILRYVKNQGYEFVNSKNSAGINGIYRIFLPHSDIIPTLTATGNKDYIANISIEGCENPEEYKDKFIKEIYQTKIFKPISAKDAGKLQGFPDWFIMAKNESSAKKQFGNAVTVSVVSNLMKSLLTQVNFYKGYDSATEYGIDDEKELKHQAKQDINLQVEAKKEAKQEIHALVKFVADTQSAIQNKATKDIEQLAMSFQDTQKAIEQNTQAVANALVNSEKQAREWLQQTIQVGGEVLNFIWKIVNELWSRYWRDRIIDAIRGQRPKHFKAKEVVRKLKQDYPYETNRQIANRLIYEKALFVTITTPLPILAAGIPKVGTIASKITVKFLGIRGLLVEMIYQIGVCYGFDEFKEGDYLIIFTWALRREKLAKLGIDFLLSDSIPDPLIPAVTNMIVFLSVGYAACEFYEAKAKGAGSPIASIEAYTSLLRKIDAYLEEAILEQRTIEATVDEAITVKENLESI</sequence>
<dbReference type="NCBIfam" id="TIGR00675">
    <property type="entry name" value="dcm"/>
    <property type="match status" value="1"/>
</dbReference>
<keyword evidence="3 5" id="KW-0949">S-adenosyl-L-methionine</keyword>
<evidence type="ECO:0000313" key="9">
    <source>
        <dbReference type="Proteomes" id="UP000641646"/>
    </source>
</evidence>
<proteinExistence type="inferred from homology"/>
<organism evidence="8 9">
    <name type="scientific">Aerosakkonema funiforme FACHB-1375</name>
    <dbReference type="NCBI Taxonomy" id="2949571"/>
    <lineage>
        <taxon>Bacteria</taxon>
        <taxon>Bacillati</taxon>
        <taxon>Cyanobacteriota</taxon>
        <taxon>Cyanophyceae</taxon>
        <taxon>Oscillatoriophycideae</taxon>
        <taxon>Aerosakkonematales</taxon>
        <taxon>Aerosakkonemataceae</taxon>
        <taxon>Aerosakkonema</taxon>
    </lineage>
</organism>
<evidence type="ECO:0000256" key="5">
    <source>
        <dbReference type="PROSITE-ProRule" id="PRU01016"/>
    </source>
</evidence>
<dbReference type="AlphaFoldDB" id="A0A926VA02"/>
<dbReference type="InterPro" id="IPR018117">
    <property type="entry name" value="C5_DNA_meth_AS"/>
</dbReference>
<evidence type="ECO:0000256" key="6">
    <source>
        <dbReference type="RuleBase" id="RU000416"/>
    </source>
</evidence>
<keyword evidence="2 5" id="KW-0808">Transferase</keyword>
<dbReference type="EC" id="2.1.1.37" evidence="7"/>
<dbReference type="EMBL" id="JACJPW010000004">
    <property type="protein sequence ID" value="MBD2180031.1"/>
    <property type="molecule type" value="Genomic_DNA"/>
</dbReference>
<feature type="active site" evidence="5">
    <location>
        <position position="103"/>
    </location>
</feature>
<name>A0A926VA02_9CYAN</name>
<evidence type="ECO:0000256" key="7">
    <source>
        <dbReference type="RuleBase" id="RU000417"/>
    </source>
</evidence>
<reference evidence="8" key="2">
    <citation type="submission" date="2020-08" db="EMBL/GenBank/DDBJ databases">
        <authorList>
            <person name="Chen M."/>
            <person name="Teng W."/>
            <person name="Zhao L."/>
            <person name="Hu C."/>
            <person name="Zhou Y."/>
            <person name="Han B."/>
            <person name="Song L."/>
            <person name="Shu W."/>
        </authorList>
    </citation>
    <scope>NUCLEOTIDE SEQUENCE</scope>
    <source>
        <strain evidence="8">FACHB-1375</strain>
    </source>
</reference>
<dbReference type="Proteomes" id="UP000641646">
    <property type="component" value="Unassembled WGS sequence"/>
</dbReference>
<dbReference type="PANTHER" id="PTHR46098">
    <property type="entry name" value="TRNA (CYTOSINE(38)-C(5))-METHYLTRANSFERASE"/>
    <property type="match status" value="1"/>
</dbReference>
<dbReference type="InterPro" id="IPR001525">
    <property type="entry name" value="C5_MeTfrase"/>
</dbReference>
<dbReference type="Gene3D" id="3.40.50.150">
    <property type="entry name" value="Vaccinia Virus protein VP39"/>
    <property type="match status" value="1"/>
</dbReference>
<evidence type="ECO:0000256" key="2">
    <source>
        <dbReference type="ARBA" id="ARBA00022679"/>
    </source>
</evidence>
<keyword evidence="4" id="KW-0680">Restriction system</keyword>
<keyword evidence="9" id="KW-1185">Reference proteome</keyword>